<organism evidence="1 2">
    <name type="scientific">Lepeophtheirus salmonis</name>
    <name type="common">Salmon louse</name>
    <name type="synonym">Caligus salmonis</name>
    <dbReference type="NCBI Taxonomy" id="72036"/>
    <lineage>
        <taxon>Eukaryota</taxon>
        <taxon>Metazoa</taxon>
        <taxon>Ecdysozoa</taxon>
        <taxon>Arthropoda</taxon>
        <taxon>Crustacea</taxon>
        <taxon>Multicrustacea</taxon>
        <taxon>Hexanauplia</taxon>
        <taxon>Copepoda</taxon>
        <taxon>Siphonostomatoida</taxon>
        <taxon>Caligidae</taxon>
        <taxon>Lepeophtheirus</taxon>
    </lineage>
</organism>
<reference evidence="1" key="1">
    <citation type="submission" date="2021-02" db="EMBL/GenBank/DDBJ databases">
        <authorList>
            <person name="Bekaert M."/>
        </authorList>
    </citation>
    <scope>NUCLEOTIDE SEQUENCE</scope>
    <source>
        <strain evidence="1">IoA-00</strain>
    </source>
</reference>
<sequence length="239" mass="27224">MSLNSKYAFTYGTYHIIPLVFDDSKKQGSPLFLDEEDTWNLHFSCVCKTRRSYSLSNITNALSLIVAKKFVHITFKYCTHLPIILDHVNFHPGVCTTIVVLISSTVYPTSFPEYWGQKKSKDFYNTALGLFIIMLTLGSFGLVFIALKIFRSSSLNNYRTYSESFLRSLDVNELLSGIMCQSRRKNNNVSSPSIIQNTFDFVPKDINKLTHEICVQNTPFSSKDTNATSFFTSVLKEHS</sequence>
<evidence type="ECO:0000313" key="2">
    <source>
        <dbReference type="Proteomes" id="UP000675881"/>
    </source>
</evidence>
<protein>
    <submittedName>
        <fullName evidence="1">(salmon louse) hypothetical protein</fullName>
    </submittedName>
</protein>
<dbReference type="EMBL" id="HG994593">
    <property type="protein sequence ID" value="CAF2836989.1"/>
    <property type="molecule type" value="Genomic_DNA"/>
</dbReference>
<keyword evidence="2" id="KW-1185">Reference proteome</keyword>
<name>A0A7R8CMW7_LEPSM</name>
<proteinExistence type="predicted"/>
<dbReference type="AlphaFoldDB" id="A0A7R8CMW7"/>
<accession>A0A7R8CMW7</accession>
<dbReference type="Proteomes" id="UP000675881">
    <property type="component" value="Chromosome 14"/>
</dbReference>
<gene>
    <name evidence="1" type="ORF">LSAA_4778</name>
</gene>
<evidence type="ECO:0000313" key="1">
    <source>
        <dbReference type="EMBL" id="CAF2836989.1"/>
    </source>
</evidence>